<dbReference type="AlphaFoldDB" id="A0A0F9LSA1"/>
<reference evidence="1" key="1">
    <citation type="journal article" date="2015" name="Nature">
        <title>Complex archaea that bridge the gap between prokaryotes and eukaryotes.</title>
        <authorList>
            <person name="Spang A."/>
            <person name="Saw J.H."/>
            <person name="Jorgensen S.L."/>
            <person name="Zaremba-Niedzwiedzka K."/>
            <person name="Martijn J."/>
            <person name="Lind A.E."/>
            <person name="van Eijk R."/>
            <person name="Schleper C."/>
            <person name="Guy L."/>
            <person name="Ettema T.J."/>
        </authorList>
    </citation>
    <scope>NUCLEOTIDE SEQUENCE</scope>
</reference>
<dbReference type="EMBL" id="LAZR01010381">
    <property type="protein sequence ID" value="KKM67255.1"/>
    <property type="molecule type" value="Genomic_DNA"/>
</dbReference>
<name>A0A0F9LSA1_9ZZZZ</name>
<sequence length="42" mass="4812">SAELAEDLRSGLKYLRDTETEPYGFGIDRLEEKLQALKAEKQ</sequence>
<feature type="non-terminal residue" evidence="1">
    <location>
        <position position="1"/>
    </location>
</feature>
<evidence type="ECO:0000313" key="1">
    <source>
        <dbReference type="EMBL" id="KKM67255.1"/>
    </source>
</evidence>
<gene>
    <name evidence="1" type="ORF">LCGC14_1473030</name>
</gene>
<comment type="caution">
    <text evidence="1">The sequence shown here is derived from an EMBL/GenBank/DDBJ whole genome shotgun (WGS) entry which is preliminary data.</text>
</comment>
<proteinExistence type="predicted"/>
<accession>A0A0F9LSA1</accession>
<organism evidence="1">
    <name type="scientific">marine sediment metagenome</name>
    <dbReference type="NCBI Taxonomy" id="412755"/>
    <lineage>
        <taxon>unclassified sequences</taxon>
        <taxon>metagenomes</taxon>
        <taxon>ecological metagenomes</taxon>
    </lineage>
</organism>
<protein>
    <submittedName>
        <fullName evidence="1">Uncharacterized protein</fullName>
    </submittedName>
</protein>